<accession>A0A378C9I9</accession>
<dbReference type="Proteomes" id="UP000255239">
    <property type="component" value="Unassembled WGS sequence"/>
</dbReference>
<evidence type="ECO:0000313" key="2">
    <source>
        <dbReference type="Proteomes" id="UP000255239"/>
    </source>
</evidence>
<name>A0A378C9I9_KLEPN</name>
<dbReference type="AlphaFoldDB" id="A0A378C9I9"/>
<reference evidence="1 2" key="1">
    <citation type="submission" date="2018-06" db="EMBL/GenBank/DDBJ databases">
        <authorList>
            <consortium name="Pathogen Informatics"/>
            <person name="Doyle S."/>
        </authorList>
    </citation>
    <scope>NUCLEOTIDE SEQUENCE [LARGE SCALE GENOMIC DNA]</scope>
    <source>
        <strain evidence="1 2">NCTC11679</strain>
    </source>
</reference>
<protein>
    <submittedName>
        <fullName evidence="1">Uncharacterized protein</fullName>
    </submittedName>
</protein>
<organism evidence="1 2">
    <name type="scientific">Klebsiella pneumoniae</name>
    <dbReference type="NCBI Taxonomy" id="573"/>
    <lineage>
        <taxon>Bacteria</taxon>
        <taxon>Pseudomonadati</taxon>
        <taxon>Pseudomonadota</taxon>
        <taxon>Gammaproteobacteria</taxon>
        <taxon>Enterobacterales</taxon>
        <taxon>Enterobacteriaceae</taxon>
        <taxon>Klebsiella/Raoultella group</taxon>
        <taxon>Klebsiella</taxon>
        <taxon>Klebsiella pneumoniae complex</taxon>
    </lineage>
</organism>
<gene>
    <name evidence="1" type="ORF">NCTC11679_03243</name>
</gene>
<dbReference type="EMBL" id="UGMG01000001">
    <property type="protein sequence ID" value="STV65332.1"/>
    <property type="molecule type" value="Genomic_DNA"/>
</dbReference>
<evidence type="ECO:0000313" key="1">
    <source>
        <dbReference type="EMBL" id="STV65332.1"/>
    </source>
</evidence>
<proteinExistence type="predicted"/>
<sequence length="90" mass="9648">MKSFDVAAGTVSLTPEMLADEGDYIGVYTEGGLYFNTAGDDNWHGLSLGIYGAGCDTTLDTSTATGTYSYTSRCAQPRCVEMRCQLLLMP</sequence>